<organism evidence="2">
    <name type="scientific">mine drainage metagenome</name>
    <dbReference type="NCBI Taxonomy" id="410659"/>
    <lineage>
        <taxon>unclassified sequences</taxon>
        <taxon>metagenomes</taxon>
        <taxon>ecological metagenomes</taxon>
    </lineage>
</organism>
<comment type="subcellular location">
    <subcellularLocation>
        <location evidence="1">Cell envelope</location>
    </subcellularLocation>
</comment>
<evidence type="ECO:0000313" key="2">
    <source>
        <dbReference type="EMBL" id="OIQ72387.1"/>
    </source>
</evidence>
<dbReference type="AlphaFoldDB" id="A0A1J5Q4I9"/>
<dbReference type="InterPro" id="IPR013378">
    <property type="entry name" value="InlB-like_B-rpt"/>
</dbReference>
<dbReference type="Pfam" id="PF09479">
    <property type="entry name" value="Flg_new"/>
    <property type="match status" value="3"/>
</dbReference>
<evidence type="ECO:0000256" key="1">
    <source>
        <dbReference type="ARBA" id="ARBA00004196"/>
    </source>
</evidence>
<reference evidence="2" key="1">
    <citation type="submission" date="2016-10" db="EMBL/GenBank/DDBJ databases">
        <title>Sequence of Gallionella enrichment culture.</title>
        <authorList>
            <person name="Poehlein A."/>
            <person name="Muehling M."/>
            <person name="Daniel R."/>
        </authorList>
    </citation>
    <scope>NUCLEOTIDE SEQUENCE</scope>
</reference>
<gene>
    <name evidence="2" type="ORF">GALL_459880</name>
</gene>
<protein>
    <submittedName>
        <fullName evidence="2">Listeria-bacteroides repeat domain (List_Bact_rpt)</fullName>
    </submittedName>
</protein>
<dbReference type="InterPro" id="IPR042229">
    <property type="entry name" value="Listeria/Bacterioides_rpt_sf"/>
</dbReference>
<proteinExistence type="predicted"/>
<name>A0A1J5Q4I9_9ZZZZ</name>
<dbReference type="Gene3D" id="2.60.40.4270">
    <property type="entry name" value="Listeria-Bacteroides repeat domain"/>
    <property type="match status" value="3"/>
</dbReference>
<dbReference type="InterPro" id="IPR008964">
    <property type="entry name" value="Invasin/intimin_cell_adhesion"/>
</dbReference>
<sequence>MEDGSGTTYAVGATFSISSDMVLYAAWSATVTYVANGATGGTVPVDSGSPYMNGSTVTVLGNTGSLVKTGYTFVHWHTTTDVSTIHYAPGDSFVITANTVLYAAWVPEGSRTIAYNANGATGGRAPTDTASPYLEDSMVTVLGNTGLLTRAGYTFANWNTVSNGSGTAYSGGDTFAIAYNTILYAQWTPETTTYTVTFNGNGSTSGSTAAQMAGVSTPLVSNGFLRFGYVFAGWNTSPEGSGAAYADGAVYSFASDATLYAQWALVSRGDGAPPVVAPPTATVDVPVTQIVSANAESRVEASIPVSGGFAQSVSVVVPVGAVPENVTISIAPAESAAAVSSGLFAIKVTATNAAGVFVTHFNKPLVLNLGQMAAGTTVAFSQDGFVWTNIQLLSGTTLPDGVHEGYYLAADGSVMILTDHLTYFGLKMAQTPLVLHANSNQIPLGAFAAIYTTGGSGSGTGTYLTTPPAICSVNQYGLVIGLKAGKCTVLATKAGDGTYLNASTAPLDLIYIDLTPTLPVLPSLPSTGVPVSLAKSVTITGVTLSKLILVNLGAPFGGKTVTIQIRKVGTATYQTLCVVTLNKAGVVRTTRRIPLGSTIRVLLGGKSQAVTVVR</sequence>
<dbReference type="EMBL" id="MLJW01003292">
    <property type="protein sequence ID" value="OIQ72387.1"/>
    <property type="molecule type" value="Genomic_DNA"/>
</dbReference>
<dbReference type="GO" id="GO:0030313">
    <property type="term" value="C:cell envelope"/>
    <property type="evidence" value="ECO:0007669"/>
    <property type="project" value="UniProtKB-SubCell"/>
</dbReference>
<comment type="caution">
    <text evidence="2">The sequence shown here is derived from an EMBL/GenBank/DDBJ whole genome shotgun (WGS) entry which is preliminary data.</text>
</comment>
<dbReference type="SUPFAM" id="SSF49373">
    <property type="entry name" value="Invasin/intimin cell-adhesion fragments"/>
    <property type="match status" value="1"/>
</dbReference>
<accession>A0A1J5Q4I9</accession>